<evidence type="ECO:0000256" key="5">
    <source>
        <dbReference type="ARBA" id="ARBA00023136"/>
    </source>
</evidence>
<dbReference type="GO" id="GO:0016192">
    <property type="term" value="P:vesicle-mediated transport"/>
    <property type="evidence" value="ECO:0007669"/>
    <property type="project" value="InterPro"/>
</dbReference>
<dbReference type="SMART" id="SM01398">
    <property type="entry name" value="Cornichon"/>
    <property type="match status" value="1"/>
</dbReference>
<keyword evidence="5 6" id="KW-0472">Membrane</keyword>
<dbReference type="PANTHER" id="PTHR12290">
    <property type="entry name" value="CORNICHON-RELATED"/>
    <property type="match status" value="1"/>
</dbReference>
<keyword evidence="3 6" id="KW-0812">Transmembrane</keyword>
<dbReference type="Pfam" id="PF03311">
    <property type="entry name" value="Cornichon"/>
    <property type="match status" value="1"/>
</dbReference>
<proteinExistence type="inferred from homology"/>
<dbReference type="InterPro" id="IPR003377">
    <property type="entry name" value="Cornichon"/>
</dbReference>
<evidence type="ECO:0000256" key="6">
    <source>
        <dbReference type="SAM" id="Phobius"/>
    </source>
</evidence>
<evidence type="ECO:0000256" key="4">
    <source>
        <dbReference type="ARBA" id="ARBA00022989"/>
    </source>
</evidence>
<evidence type="ECO:0000313" key="8">
    <source>
        <dbReference type="WBParaSite" id="jg18474"/>
    </source>
</evidence>
<protein>
    <submittedName>
        <fullName evidence="8">Cornichon</fullName>
    </submittedName>
</protein>
<name>A0A915DCN8_9BILA</name>
<evidence type="ECO:0000256" key="3">
    <source>
        <dbReference type="ARBA" id="ARBA00022692"/>
    </source>
</evidence>
<sequence length="144" mass="16781">MAFTFAAICYLLALLIMVFCIFFAVYTVICMDELKNDCSSPIETSVNLNQLILPEYGAHVFVLTMFVLSRQLLPILFNLPLVVYHLHRYSNRPMMSELGIYDATKLLNRDQLQLVTREGWVKIGFYLLSFFYYLYALIYTMVTT</sequence>
<evidence type="ECO:0000256" key="2">
    <source>
        <dbReference type="ARBA" id="ARBA00010095"/>
    </source>
</evidence>
<feature type="transmembrane region" description="Helical" evidence="6">
    <location>
        <begin position="123"/>
        <end position="142"/>
    </location>
</feature>
<dbReference type="GO" id="GO:0016020">
    <property type="term" value="C:membrane"/>
    <property type="evidence" value="ECO:0007669"/>
    <property type="project" value="UniProtKB-SubCell"/>
</dbReference>
<evidence type="ECO:0000313" key="7">
    <source>
        <dbReference type="Proteomes" id="UP000887574"/>
    </source>
</evidence>
<accession>A0A915DCN8</accession>
<dbReference type="AlphaFoldDB" id="A0A915DCN8"/>
<comment type="subcellular location">
    <subcellularLocation>
        <location evidence="1">Membrane</location>
        <topology evidence="1">Multi-pass membrane protein</topology>
    </subcellularLocation>
</comment>
<evidence type="ECO:0000256" key="1">
    <source>
        <dbReference type="ARBA" id="ARBA00004141"/>
    </source>
</evidence>
<comment type="similarity">
    <text evidence="2">Belongs to the cornichon family.</text>
</comment>
<reference evidence="8" key="1">
    <citation type="submission" date="2022-11" db="UniProtKB">
        <authorList>
            <consortium name="WormBaseParasite"/>
        </authorList>
    </citation>
    <scope>IDENTIFICATION</scope>
</reference>
<keyword evidence="7" id="KW-1185">Reference proteome</keyword>
<feature type="transmembrane region" description="Helical" evidence="6">
    <location>
        <begin position="60"/>
        <end position="86"/>
    </location>
</feature>
<dbReference type="WBParaSite" id="jg18474">
    <property type="protein sequence ID" value="jg18474"/>
    <property type="gene ID" value="jg18474"/>
</dbReference>
<keyword evidence="4 6" id="KW-1133">Transmembrane helix</keyword>
<organism evidence="7 8">
    <name type="scientific">Ditylenchus dipsaci</name>
    <dbReference type="NCBI Taxonomy" id="166011"/>
    <lineage>
        <taxon>Eukaryota</taxon>
        <taxon>Metazoa</taxon>
        <taxon>Ecdysozoa</taxon>
        <taxon>Nematoda</taxon>
        <taxon>Chromadorea</taxon>
        <taxon>Rhabditida</taxon>
        <taxon>Tylenchina</taxon>
        <taxon>Tylenchomorpha</taxon>
        <taxon>Sphaerularioidea</taxon>
        <taxon>Anguinidae</taxon>
        <taxon>Anguininae</taxon>
        <taxon>Ditylenchus</taxon>
    </lineage>
</organism>
<feature type="transmembrane region" description="Helical" evidence="6">
    <location>
        <begin position="7"/>
        <end position="29"/>
    </location>
</feature>
<dbReference type="Proteomes" id="UP000887574">
    <property type="component" value="Unplaced"/>
</dbReference>